<evidence type="ECO:0000313" key="2">
    <source>
        <dbReference type="Proteomes" id="UP001595776"/>
    </source>
</evidence>
<dbReference type="Proteomes" id="UP001595776">
    <property type="component" value="Unassembled WGS sequence"/>
</dbReference>
<comment type="caution">
    <text evidence="1">The sequence shown here is derived from an EMBL/GenBank/DDBJ whole genome shotgun (WGS) entry which is preliminary data.</text>
</comment>
<proteinExistence type="predicted"/>
<reference evidence="2" key="1">
    <citation type="journal article" date="2019" name="Int. J. Syst. Evol. Microbiol.">
        <title>The Global Catalogue of Microorganisms (GCM) 10K type strain sequencing project: providing services to taxonomists for standard genome sequencing and annotation.</title>
        <authorList>
            <consortium name="The Broad Institute Genomics Platform"/>
            <consortium name="The Broad Institute Genome Sequencing Center for Infectious Disease"/>
            <person name="Wu L."/>
            <person name="Ma J."/>
        </authorList>
    </citation>
    <scope>NUCLEOTIDE SEQUENCE [LARGE SCALE GENOMIC DNA]</scope>
    <source>
        <strain evidence="2">CGMCC 1.15304</strain>
    </source>
</reference>
<dbReference type="InterPro" id="IPR000801">
    <property type="entry name" value="Esterase-like"/>
</dbReference>
<organism evidence="1 2">
    <name type="scientific">Kordiimonas lipolytica</name>
    <dbReference type="NCBI Taxonomy" id="1662421"/>
    <lineage>
        <taxon>Bacteria</taxon>
        <taxon>Pseudomonadati</taxon>
        <taxon>Pseudomonadota</taxon>
        <taxon>Alphaproteobacteria</taxon>
        <taxon>Kordiimonadales</taxon>
        <taxon>Kordiimonadaceae</taxon>
        <taxon>Kordiimonas</taxon>
    </lineage>
</organism>
<protein>
    <submittedName>
        <fullName evidence="1">Alpha/beta hydrolase</fullName>
    </submittedName>
</protein>
<name>A0ABV8UB43_9PROT</name>
<keyword evidence="2" id="KW-1185">Reference proteome</keyword>
<keyword evidence="1" id="KW-0378">Hydrolase</keyword>
<gene>
    <name evidence="1" type="ORF">ACFO5Q_11030</name>
</gene>
<accession>A0ABV8UB43</accession>
<dbReference type="EMBL" id="JBHSCR010000007">
    <property type="protein sequence ID" value="MFC4348381.1"/>
    <property type="molecule type" value="Genomic_DNA"/>
</dbReference>
<dbReference type="SUPFAM" id="SSF53474">
    <property type="entry name" value="alpha/beta-Hydrolases"/>
    <property type="match status" value="1"/>
</dbReference>
<dbReference type="InterPro" id="IPR050583">
    <property type="entry name" value="Mycobacterial_A85_antigen"/>
</dbReference>
<dbReference type="RefSeq" id="WP_068145531.1">
    <property type="nucleotide sequence ID" value="NZ_JBHSCR010000007.1"/>
</dbReference>
<dbReference type="GO" id="GO:0016787">
    <property type="term" value="F:hydrolase activity"/>
    <property type="evidence" value="ECO:0007669"/>
    <property type="project" value="UniProtKB-KW"/>
</dbReference>
<dbReference type="Pfam" id="PF00756">
    <property type="entry name" value="Esterase"/>
    <property type="match status" value="1"/>
</dbReference>
<dbReference type="PANTHER" id="PTHR48098:SF6">
    <property type="entry name" value="FERRI-BACILLIBACTIN ESTERASE BESA"/>
    <property type="match status" value="1"/>
</dbReference>
<dbReference type="InterPro" id="IPR029058">
    <property type="entry name" value="AB_hydrolase_fold"/>
</dbReference>
<dbReference type="PANTHER" id="PTHR48098">
    <property type="entry name" value="ENTEROCHELIN ESTERASE-RELATED"/>
    <property type="match status" value="1"/>
</dbReference>
<evidence type="ECO:0000313" key="1">
    <source>
        <dbReference type="EMBL" id="MFC4348381.1"/>
    </source>
</evidence>
<sequence length="261" mass="28691">MNKKIVKWLARMVAVTAAVLVAFLALFYRGGTDGQLRSDVLDELRGFSVFLPAGYEDNAVRRYPVVYSLDGEKVRHGALMAANARMLAALTETPEVILVAVHTHGNRTRDYAPNKGAAAFTEYLGVELRAHIDAYFRTSGRNIISGHSYGGLYALYAFAEHPGLFDAHLAFVPSVFHYEPIVDGVKHRLSLQGAPTSLFLVSGMESQQKFWDGFNGVVNQLQARPQQNVEWLVAHYPLPHPLIMLPGQIGGLQSLKSLGDG</sequence>
<dbReference type="Gene3D" id="3.40.50.1820">
    <property type="entry name" value="alpha/beta hydrolase"/>
    <property type="match status" value="1"/>
</dbReference>